<proteinExistence type="predicted"/>
<dbReference type="AlphaFoldDB" id="A0A1G2PQG5"/>
<dbReference type="Pfam" id="PF12647">
    <property type="entry name" value="RNHCP"/>
    <property type="match status" value="1"/>
</dbReference>
<evidence type="ECO:0000313" key="2">
    <source>
        <dbReference type="EMBL" id="OHA50586.1"/>
    </source>
</evidence>
<dbReference type="Proteomes" id="UP000178646">
    <property type="component" value="Unassembled WGS sequence"/>
</dbReference>
<reference evidence="2 3" key="1">
    <citation type="journal article" date="2016" name="Nat. Commun.">
        <title>Thousands of microbial genomes shed light on interconnected biogeochemical processes in an aquifer system.</title>
        <authorList>
            <person name="Anantharaman K."/>
            <person name="Brown C.T."/>
            <person name="Hug L.A."/>
            <person name="Sharon I."/>
            <person name="Castelle C.J."/>
            <person name="Probst A.J."/>
            <person name="Thomas B.C."/>
            <person name="Singh A."/>
            <person name="Wilkins M.J."/>
            <person name="Karaoz U."/>
            <person name="Brodie E.L."/>
            <person name="Williams K.H."/>
            <person name="Hubbard S.S."/>
            <person name="Banfield J.F."/>
        </authorList>
    </citation>
    <scope>NUCLEOTIDE SEQUENCE [LARGE SCALE GENOMIC DNA]</scope>
</reference>
<feature type="domain" description="RNHCP" evidence="1">
    <location>
        <begin position="10"/>
        <end position="88"/>
    </location>
</feature>
<evidence type="ECO:0000313" key="3">
    <source>
        <dbReference type="Proteomes" id="UP000178646"/>
    </source>
</evidence>
<sequence length="95" mass="10565">MAVDFKRKIEDFICGNCGNNVKGDGYTNHCPKCLWSKHVDVSPGDRASGCGGMMKPSKIETKGGEYDITHKCLKCGHEKRNKMSPEDIFEEALKI</sequence>
<accession>A0A1G2PQG5</accession>
<organism evidence="2 3">
    <name type="scientific">Candidatus Terrybacteria bacterium RIFCSPHIGHO2_02_41_19</name>
    <dbReference type="NCBI Taxonomy" id="1802364"/>
    <lineage>
        <taxon>Bacteria</taxon>
        <taxon>Candidatus Terryibacteriota</taxon>
    </lineage>
</organism>
<evidence type="ECO:0000259" key="1">
    <source>
        <dbReference type="Pfam" id="PF12647"/>
    </source>
</evidence>
<protein>
    <recommendedName>
        <fullName evidence="1">RNHCP domain-containing protein</fullName>
    </recommendedName>
</protein>
<name>A0A1G2PQG5_9BACT</name>
<gene>
    <name evidence="2" type="ORF">A2W59_01320</name>
</gene>
<dbReference type="InterPro" id="IPR024439">
    <property type="entry name" value="RNHCP"/>
</dbReference>
<dbReference type="EMBL" id="MHSU01000014">
    <property type="protein sequence ID" value="OHA50586.1"/>
    <property type="molecule type" value="Genomic_DNA"/>
</dbReference>
<comment type="caution">
    <text evidence="2">The sequence shown here is derived from an EMBL/GenBank/DDBJ whole genome shotgun (WGS) entry which is preliminary data.</text>
</comment>